<keyword evidence="4" id="KW-0808">Transferase</keyword>
<keyword evidence="9" id="KW-1185">Reference proteome</keyword>
<gene>
    <name evidence="8" type="ORF">RIMI_LOCUS20226414</name>
</gene>
<comment type="subcellular location">
    <subcellularLocation>
        <location evidence="1">Membrane</location>
        <topology evidence="1">Single-pass membrane protein</topology>
    </subcellularLocation>
</comment>
<proteinExistence type="inferred from homology"/>
<sequence length="292" mass="33172">MKLSLLSLCGALMIEFCFFSQANGGKLLVIPIGGSPWLSMRPLVEKLAQLGHKVVVVTGESNIRIGESDLYTTKTYSVPYSDQDLALVLEKFGYDHFNQSYFPGVAITMFNAMQDLYKVFDNICKALLDNTELIQSLKDEKFDALLTDSILLCGMILAEHLDVPTVNYVRGIPCTLDYISAQCPSPFSYVPRIFTQYSDKMTFSQRVKNVLVRMLETYYCGLTFLQIQQMASNFLKKEVTIVQLLSRTSIWLNRYDFVLEFPRPIMPNMVFVGGINCESKKHLTKVRLIVDN</sequence>
<organism evidence="8 9">
    <name type="scientific">Ranitomeya imitator</name>
    <name type="common">mimic poison frog</name>
    <dbReference type="NCBI Taxonomy" id="111125"/>
    <lineage>
        <taxon>Eukaryota</taxon>
        <taxon>Metazoa</taxon>
        <taxon>Chordata</taxon>
        <taxon>Craniata</taxon>
        <taxon>Vertebrata</taxon>
        <taxon>Euteleostomi</taxon>
        <taxon>Amphibia</taxon>
        <taxon>Batrachia</taxon>
        <taxon>Anura</taxon>
        <taxon>Neobatrachia</taxon>
        <taxon>Hyloidea</taxon>
        <taxon>Dendrobatidae</taxon>
        <taxon>Dendrobatinae</taxon>
        <taxon>Ranitomeya</taxon>
    </lineage>
</organism>
<evidence type="ECO:0008006" key="10">
    <source>
        <dbReference type="Google" id="ProtNLM"/>
    </source>
</evidence>
<dbReference type="InterPro" id="IPR002213">
    <property type="entry name" value="UDP_glucos_trans"/>
</dbReference>
<evidence type="ECO:0000256" key="6">
    <source>
        <dbReference type="ARBA" id="ARBA00022989"/>
    </source>
</evidence>
<keyword evidence="6" id="KW-0472">Membrane</keyword>
<comment type="caution">
    <text evidence="8">The sequence shown here is derived from an EMBL/GenBank/DDBJ whole genome shotgun (WGS) entry which is preliminary data.</text>
</comment>
<name>A0ABN9MF37_9NEOB</name>
<reference evidence="8" key="1">
    <citation type="submission" date="2023-07" db="EMBL/GenBank/DDBJ databases">
        <authorList>
            <person name="Stuckert A."/>
        </authorList>
    </citation>
    <scope>NUCLEOTIDE SEQUENCE</scope>
</reference>
<feature type="signal peptide" evidence="7">
    <location>
        <begin position="1"/>
        <end position="24"/>
    </location>
</feature>
<keyword evidence="5" id="KW-0812">Transmembrane</keyword>
<protein>
    <recommendedName>
        <fullName evidence="10">UDP-glucuronosyltransferase</fullName>
    </recommendedName>
</protein>
<dbReference type="SUPFAM" id="SSF53756">
    <property type="entry name" value="UDP-Glycosyltransferase/glycogen phosphorylase"/>
    <property type="match status" value="1"/>
</dbReference>
<dbReference type="PANTHER" id="PTHR48043">
    <property type="entry name" value="EG:EG0003.4 PROTEIN-RELATED"/>
    <property type="match status" value="1"/>
</dbReference>
<evidence type="ECO:0000256" key="4">
    <source>
        <dbReference type="ARBA" id="ARBA00022679"/>
    </source>
</evidence>
<dbReference type="Gene3D" id="3.40.50.2000">
    <property type="entry name" value="Glycogen Phosphorylase B"/>
    <property type="match status" value="1"/>
</dbReference>
<evidence type="ECO:0000256" key="1">
    <source>
        <dbReference type="ARBA" id="ARBA00004167"/>
    </source>
</evidence>
<evidence type="ECO:0000256" key="5">
    <source>
        <dbReference type="ARBA" id="ARBA00022692"/>
    </source>
</evidence>
<dbReference type="PANTHER" id="PTHR48043:SF161">
    <property type="entry name" value="UDP GLUCURONOSYLTRANSFERASE FAMILY 1 MEMBER A1"/>
    <property type="match status" value="1"/>
</dbReference>
<dbReference type="Proteomes" id="UP001176940">
    <property type="component" value="Unassembled WGS sequence"/>
</dbReference>
<dbReference type="Pfam" id="PF00201">
    <property type="entry name" value="UDPGT"/>
    <property type="match status" value="1"/>
</dbReference>
<dbReference type="EMBL" id="CAUEEQ010067030">
    <property type="protein sequence ID" value="CAJ0965386.1"/>
    <property type="molecule type" value="Genomic_DNA"/>
</dbReference>
<accession>A0ABN9MF37</accession>
<feature type="chain" id="PRO_5047480863" description="UDP-glucuronosyltransferase" evidence="7">
    <location>
        <begin position="25"/>
        <end position="292"/>
    </location>
</feature>
<evidence type="ECO:0000313" key="8">
    <source>
        <dbReference type="EMBL" id="CAJ0965386.1"/>
    </source>
</evidence>
<keyword evidence="7" id="KW-0732">Signal</keyword>
<dbReference type="InterPro" id="IPR050271">
    <property type="entry name" value="UDP-glycosyltransferase"/>
</dbReference>
<evidence type="ECO:0000256" key="2">
    <source>
        <dbReference type="ARBA" id="ARBA00009995"/>
    </source>
</evidence>
<evidence type="ECO:0000256" key="3">
    <source>
        <dbReference type="ARBA" id="ARBA00022676"/>
    </source>
</evidence>
<comment type="similarity">
    <text evidence="2">Belongs to the UDP-glycosyltransferase family.</text>
</comment>
<evidence type="ECO:0000256" key="7">
    <source>
        <dbReference type="SAM" id="SignalP"/>
    </source>
</evidence>
<keyword evidence="6" id="KW-1133">Transmembrane helix</keyword>
<evidence type="ECO:0000313" key="9">
    <source>
        <dbReference type="Proteomes" id="UP001176940"/>
    </source>
</evidence>
<keyword evidence="3" id="KW-0328">Glycosyltransferase</keyword>